<organism evidence="1 2">
    <name type="scientific">Protopolystoma xenopodis</name>
    <dbReference type="NCBI Taxonomy" id="117903"/>
    <lineage>
        <taxon>Eukaryota</taxon>
        <taxon>Metazoa</taxon>
        <taxon>Spiralia</taxon>
        <taxon>Lophotrochozoa</taxon>
        <taxon>Platyhelminthes</taxon>
        <taxon>Monogenea</taxon>
        <taxon>Polyopisthocotylea</taxon>
        <taxon>Polystomatidea</taxon>
        <taxon>Polystomatidae</taxon>
        <taxon>Protopolystoma</taxon>
    </lineage>
</organism>
<dbReference type="Proteomes" id="UP000784294">
    <property type="component" value="Unassembled WGS sequence"/>
</dbReference>
<protein>
    <submittedName>
        <fullName evidence="1">Uncharacterized protein</fullName>
    </submittedName>
</protein>
<dbReference type="AlphaFoldDB" id="A0A3S4ZUY9"/>
<gene>
    <name evidence="1" type="ORF">PXEA_LOCUS1238</name>
</gene>
<proteinExistence type="predicted"/>
<reference evidence="1" key="1">
    <citation type="submission" date="2018-11" db="EMBL/GenBank/DDBJ databases">
        <authorList>
            <consortium name="Pathogen Informatics"/>
        </authorList>
    </citation>
    <scope>NUCLEOTIDE SEQUENCE</scope>
</reference>
<evidence type="ECO:0000313" key="1">
    <source>
        <dbReference type="EMBL" id="VEL07798.1"/>
    </source>
</evidence>
<name>A0A3S4ZUY9_9PLAT</name>
<dbReference type="EMBL" id="CAAALY010002489">
    <property type="protein sequence ID" value="VEL07798.1"/>
    <property type="molecule type" value="Genomic_DNA"/>
</dbReference>
<comment type="caution">
    <text evidence="1">The sequence shown here is derived from an EMBL/GenBank/DDBJ whole genome shotgun (WGS) entry which is preliminary data.</text>
</comment>
<sequence>MCEEELGLRGISSESVWRRDSKVDSTRRRRRIPLDQLAIGFIGTFMLTLFPRLDIPFVTSNPQHIDLQITHFHEVHVNFYICEVTWPLSPDKYTHIFQVEMAEIYQPQRTDFFPHLEEKQLYIVRAGDDINIRYYKDITPNSTHIKEKMSNPPPEIRWNALVPSFSFNGDPQWNLSNIHRRYAKC</sequence>
<evidence type="ECO:0000313" key="2">
    <source>
        <dbReference type="Proteomes" id="UP000784294"/>
    </source>
</evidence>
<keyword evidence="2" id="KW-1185">Reference proteome</keyword>
<accession>A0A3S4ZUY9</accession>